<accession>A0AAQ3SYE1</accession>
<organism evidence="1 2">
    <name type="scientific">Paspalum notatum var. saurae</name>
    <dbReference type="NCBI Taxonomy" id="547442"/>
    <lineage>
        <taxon>Eukaryota</taxon>
        <taxon>Viridiplantae</taxon>
        <taxon>Streptophyta</taxon>
        <taxon>Embryophyta</taxon>
        <taxon>Tracheophyta</taxon>
        <taxon>Spermatophyta</taxon>
        <taxon>Magnoliopsida</taxon>
        <taxon>Liliopsida</taxon>
        <taxon>Poales</taxon>
        <taxon>Poaceae</taxon>
        <taxon>PACMAD clade</taxon>
        <taxon>Panicoideae</taxon>
        <taxon>Andropogonodae</taxon>
        <taxon>Paspaleae</taxon>
        <taxon>Paspalinae</taxon>
        <taxon>Paspalum</taxon>
    </lineage>
</organism>
<dbReference type="AlphaFoldDB" id="A0AAQ3SYE1"/>
<dbReference type="Proteomes" id="UP001341281">
    <property type="component" value="Chromosome 03"/>
</dbReference>
<name>A0AAQ3SYE1_PASNO</name>
<sequence>MAESIHNMALCGVLLAPRLGPPPHPQGSWCCRWDVLLWLPFQGVESFWGMRCRTTAARAMVEHQREQPHSEIFCFGAAKDSESVYSHLFDCKLGTYPFRYLGIPMHFRKLNNKDWRSIENRFEKRGRLVLLNSVLSSLPMFMLSFFEIPRGVLKKIEYYRSRFFCQFDQHKKKYRLIRWTNLCQPKEQGGLGIQNVDVQNKCLLSKWLFKFYNEQGVWQELLRNKYLNGKTLSQISKKAGDSHFWKSLLSNKDTFLSLGSFKLGSGEEIRFWEDKWLGNRALKEQYPNIFNIVRKKSATVADVLRTNPYNVSFRRSLVGIKLREWQSLVAKLANINLVEGNDSFVWSLQKCGLFTVNSMYRHLINNGTKVTPEIRRTKIPLKIKAFMYYLKRGVILTKNNLSKRLWVANFVPSIAMQKLSNTSSLNVIMLNFSGVRGQKHNLVLLAGAAAFCWAIWLTRNDTVFNNCKPKNLLQVLFRGTHWLRTWALLQRSEDKKDVIKEWLNLIPSIDDHINLVEGSDHFVWGLHSNVIFSIESMYSFHVINSFKVPQDIWRFLTNANRKPSCRFFLGGCIGSDSRLYCSELGSKIKVDPVKACKLMEATVLESFAFYGWPFILR</sequence>
<dbReference type="PANTHER" id="PTHR33116">
    <property type="entry name" value="REVERSE TRANSCRIPTASE ZINC-BINDING DOMAIN-CONTAINING PROTEIN-RELATED-RELATED"/>
    <property type="match status" value="1"/>
</dbReference>
<evidence type="ECO:0000313" key="1">
    <source>
        <dbReference type="EMBL" id="WVZ62387.1"/>
    </source>
</evidence>
<proteinExistence type="predicted"/>
<reference evidence="1 2" key="1">
    <citation type="submission" date="2024-02" db="EMBL/GenBank/DDBJ databases">
        <title>High-quality chromosome-scale genome assembly of Pensacola bahiagrass (Paspalum notatum Flugge var. saurae).</title>
        <authorList>
            <person name="Vega J.M."/>
            <person name="Podio M."/>
            <person name="Orjuela J."/>
            <person name="Siena L.A."/>
            <person name="Pessino S.C."/>
            <person name="Combes M.C."/>
            <person name="Mariac C."/>
            <person name="Albertini E."/>
            <person name="Pupilli F."/>
            <person name="Ortiz J.P.A."/>
            <person name="Leblanc O."/>
        </authorList>
    </citation>
    <scope>NUCLEOTIDE SEQUENCE [LARGE SCALE GENOMIC DNA]</scope>
    <source>
        <strain evidence="1">R1</strain>
        <tissue evidence="1">Leaf</tissue>
    </source>
</reference>
<dbReference type="EMBL" id="CP144747">
    <property type="protein sequence ID" value="WVZ62387.1"/>
    <property type="molecule type" value="Genomic_DNA"/>
</dbReference>
<gene>
    <name evidence="1" type="ORF">U9M48_012143</name>
</gene>
<dbReference type="PANTHER" id="PTHR33116:SF87">
    <property type="entry name" value="OS01G0158850 PROTEIN"/>
    <property type="match status" value="1"/>
</dbReference>
<keyword evidence="2" id="KW-1185">Reference proteome</keyword>
<evidence type="ECO:0000313" key="2">
    <source>
        <dbReference type="Proteomes" id="UP001341281"/>
    </source>
</evidence>
<protein>
    <submittedName>
        <fullName evidence="1">Uncharacterized protein</fullName>
    </submittedName>
</protein>